<feature type="compositionally biased region" description="Polar residues" evidence="4">
    <location>
        <begin position="259"/>
        <end position="269"/>
    </location>
</feature>
<dbReference type="GO" id="GO:0043565">
    <property type="term" value="F:sequence-specific DNA binding"/>
    <property type="evidence" value="ECO:0007669"/>
    <property type="project" value="InterPro"/>
</dbReference>
<protein>
    <submittedName>
        <fullName evidence="6">Helix-turn-helix domain-containing protein</fullName>
    </submittedName>
</protein>
<reference evidence="6" key="2">
    <citation type="submission" date="2023-04" db="EMBL/GenBank/DDBJ databases">
        <title>'Rhodoalgimonas zhirmunskyi' gen. nov., isolated from a red alga.</title>
        <authorList>
            <person name="Nedashkovskaya O.I."/>
            <person name="Otstavnykh N.Y."/>
            <person name="Bystritskaya E.P."/>
            <person name="Balabanova L.A."/>
            <person name="Isaeva M.P."/>
        </authorList>
    </citation>
    <scope>NUCLEOTIDE SEQUENCE</scope>
    <source>
        <strain evidence="6">10Alg 79</strain>
    </source>
</reference>
<accession>A0AAJ1X3Z4</accession>
<dbReference type="EMBL" id="JANFFA010000001">
    <property type="protein sequence ID" value="MDQ2092584.1"/>
    <property type="molecule type" value="Genomic_DNA"/>
</dbReference>
<dbReference type="InterPro" id="IPR009057">
    <property type="entry name" value="Homeodomain-like_sf"/>
</dbReference>
<comment type="caution">
    <text evidence="6">The sequence shown here is derived from an EMBL/GenBank/DDBJ whole genome shotgun (WGS) entry which is preliminary data.</text>
</comment>
<dbReference type="GO" id="GO:0003700">
    <property type="term" value="F:DNA-binding transcription factor activity"/>
    <property type="evidence" value="ECO:0007669"/>
    <property type="project" value="InterPro"/>
</dbReference>
<dbReference type="PROSITE" id="PS01124">
    <property type="entry name" value="HTH_ARAC_FAMILY_2"/>
    <property type="match status" value="1"/>
</dbReference>
<dbReference type="InterPro" id="IPR018060">
    <property type="entry name" value="HTH_AraC"/>
</dbReference>
<evidence type="ECO:0000313" key="7">
    <source>
        <dbReference type="Proteomes" id="UP001227162"/>
    </source>
</evidence>
<dbReference type="AlphaFoldDB" id="A0AAJ1X3Z4"/>
<feature type="region of interest" description="Disordered" evidence="4">
    <location>
        <begin position="259"/>
        <end position="278"/>
    </location>
</feature>
<dbReference type="SMART" id="SM00342">
    <property type="entry name" value="HTH_ARAC"/>
    <property type="match status" value="1"/>
</dbReference>
<gene>
    <name evidence="6" type="ORF">NOI20_00495</name>
</gene>
<dbReference type="PANTHER" id="PTHR43280">
    <property type="entry name" value="ARAC-FAMILY TRANSCRIPTIONAL REGULATOR"/>
    <property type="match status" value="1"/>
</dbReference>
<evidence type="ECO:0000256" key="2">
    <source>
        <dbReference type="ARBA" id="ARBA00023125"/>
    </source>
</evidence>
<keyword evidence="3" id="KW-0804">Transcription</keyword>
<evidence type="ECO:0000256" key="3">
    <source>
        <dbReference type="ARBA" id="ARBA00023163"/>
    </source>
</evidence>
<evidence type="ECO:0000259" key="5">
    <source>
        <dbReference type="PROSITE" id="PS01124"/>
    </source>
</evidence>
<dbReference type="PANTHER" id="PTHR43280:SF32">
    <property type="entry name" value="TRANSCRIPTIONAL REGULATORY PROTEIN"/>
    <property type="match status" value="1"/>
</dbReference>
<evidence type="ECO:0000313" key="6">
    <source>
        <dbReference type="EMBL" id="MDQ2092584.1"/>
    </source>
</evidence>
<dbReference type="Pfam" id="PF12833">
    <property type="entry name" value="HTH_18"/>
    <property type="match status" value="1"/>
</dbReference>
<dbReference type="Gene3D" id="1.10.10.60">
    <property type="entry name" value="Homeodomain-like"/>
    <property type="match status" value="1"/>
</dbReference>
<sequence>MPRDMHSQTPETHPLARLMAGGAWRLGLHHAREDHLVIWLTKGQGLATLRGLRQGLTVHNALFIPAGTLFSIDPGPQGFGIALVIPGGCDIPLPGAPRHLRVRDAQKQNELFQLLEAMGREQSRSAAGGANAYGEFHAQAARAYATLISVWLRRMSLDLPANTGPTPEQHLSARFSDLVARNFRSGKAAQAYAAELDVPPDHLNEAVQTCSGLTPTEMLSQTALHAARLMIEDGTLPFTEIAAHLGFASPQVFTRFIQSRTGKSPTQLRNAAPDQPAP</sequence>
<keyword evidence="2" id="KW-0238">DNA-binding</keyword>
<keyword evidence="7" id="KW-1185">Reference proteome</keyword>
<dbReference type="Proteomes" id="UP001227162">
    <property type="component" value="Unassembled WGS sequence"/>
</dbReference>
<proteinExistence type="predicted"/>
<dbReference type="SUPFAM" id="SSF46689">
    <property type="entry name" value="Homeodomain-like"/>
    <property type="match status" value="1"/>
</dbReference>
<evidence type="ECO:0000256" key="1">
    <source>
        <dbReference type="ARBA" id="ARBA00023015"/>
    </source>
</evidence>
<feature type="domain" description="HTH araC/xylS-type" evidence="5">
    <location>
        <begin position="173"/>
        <end position="271"/>
    </location>
</feature>
<organism evidence="6 7">
    <name type="scientific">Rhodalgimonas zhirmunskyi</name>
    <dbReference type="NCBI Taxonomy" id="2964767"/>
    <lineage>
        <taxon>Bacteria</taxon>
        <taxon>Pseudomonadati</taxon>
        <taxon>Pseudomonadota</taxon>
        <taxon>Alphaproteobacteria</taxon>
        <taxon>Rhodobacterales</taxon>
        <taxon>Roseobacteraceae</taxon>
        <taxon>Rhodalgimonas</taxon>
    </lineage>
</organism>
<reference evidence="6" key="1">
    <citation type="submission" date="2022-07" db="EMBL/GenBank/DDBJ databases">
        <authorList>
            <person name="Otstavnykh N."/>
            <person name="Isaeva M."/>
            <person name="Bystritskaya E."/>
        </authorList>
    </citation>
    <scope>NUCLEOTIDE SEQUENCE</scope>
    <source>
        <strain evidence="6">10Alg 79</strain>
    </source>
</reference>
<name>A0AAJ1X3Z4_9RHOB</name>
<evidence type="ECO:0000256" key="4">
    <source>
        <dbReference type="SAM" id="MobiDB-lite"/>
    </source>
</evidence>
<keyword evidence="1" id="KW-0805">Transcription regulation</keyword>